<organism evidence="11 12">
    <name type="scientific">Candidatus Nitrobium versatile</name>
    <dbReference type="NCBI Taxonomy" id="2884831"/>
    <lineage>
        <taxon>Bacteria</taxon>
        <taxon>Pseudomonadati</taxon>
        <taxon>Nitrospirota</taxon>
        <taxon>Nitrospiria</taxon>
        <taxon>Nitrospirales</taxon>
        <taxon>Nitrospiraceae</taxon>
        <taxon>Candidatus Nitrobium</taxon>
    </lineage>
</organism>
<dbReference type="EMBL" id="JAIOIV010000003">
    <property type="protein sequence ID" value="MBZ0154594.1"/>
    <property type="molecule type" value="Genomic_DNA"/>
</dbReference>
<dbReference type="GO" id="GO:0006633">
    <property type="term" value="P:fatty acid biosynthetic process"/>
    <property type="evidence" value="ECO:0007669"/>
    <property type="project" value="UniProtKB-UniRule"/>
</dbReference>
<evidence type="ECO:0000256" key="6">
    <source>
        <dbReference type="ARBA" id="ARBA00023209"/>
    </source>
</evidence>
<dbReference type="GO" id="GO:0008654">
    <property type="term" value="P:phospholipid biosynthetic process"/>
    <property type="evidence" value="ECO:0007669"/>
    <property type="project" value="UniProtKB-KW"/>
</dbReference>
<dbReference type="InterPro" id="IPR003664">
    <property type="entry name" value="FA_synthesis"/>
</dbReference>
<reference evidence="11" key="2">
    <citation type="submission" date="2021-08" db="EMBL/GenBank/DDBJ databases">
        <authorList>
            <person name="Dalcin Martins P."/>
        </authorList>
    </citation>
    <scope>NUCLEOTIDE SEQUENCE</scope>
    <source>
        <strain evidence="11">MAG_39</strain>
    </source>
</reference>
<comment type="caution">
    <text evidence="11">The sequence shown here is derived from an EMBL/GenBank/DDBJ whole genome shotgun (WGS) entry which is preliminary data.</text>
</comment>
<reference evidence="11" key="1">
    <citation type="journal article" date="2021" name="bioRxiv">
        <title>Unraveling nitrogen, sulfur and carbon metabolic pathways and microbial community transcriptional responses to substrate deprivation and toxicity stresses in a bioreactor mimicking anoxic brackish coastal sediment conditions.</title>
        <authorList>
            <person name="Martins P.D."/>
            <person name="Echeveste M.J."/>
            <person name="Arshad A."/>
            <person name="Kurth J."/>
            <person name="Ouboter H."/>
            <person name="Jetten M.S.M."/>
            <person name="Welte C.U."/>
        </authorList>
    </citation>
    <scope>NUCLEOTIDE SEQUENCE</scope>
    <source>
        <strain evidence="11">MAG_39</strain>
    </source>
</reference>
<evidence type="ECO:0000256" key="2">
    <source>
        <dbReference type="ARBA" id="ARBA00022490"/>
    </source>
</evidence>
<evidence type="ECO:0000256" key="7">
    <source>
        <dbReference type="ARBA" id="ARBA00023264"/>
    </source>
</evidence>
<comment type="similarity">
    <text evidence="10">Belongs to the PlsX family.</text>
</comment>
<comment type="function">
    <text evidence="10">Catalyzes the reversible formation of acyl-phosphate (acyl-PO(4)) from acyl-[acyl-carrier-protein] (acyl-ACP). This enzyme utilizes acyl-ACP as fatty acyl donor, but not acyl-CoA.</text>
</comment>
<evidence type="ECO:0000313" key="12">
    <source>
        <dbReference type="Proteomes" id="UP000705867"/>
    </source>
</evidence>
<comment type="subunit">
    <text evidence="9 10">Homodimer. Probably interacts with PlsY.</text>
</comment>
<evidence type="ECO:0000256" key="1">
    <source>
        <dbReference type="ARBA" id="ARBA00001232"/>
    </source>
</evidence>
<keyword evidence="3 10" id="KW-0444">Lipid biosynthesis</keyword>
<gene>
    <name evidence="10 11" type="primary">plsX</name>
    <name evidence="11" type="ORF">K8I29_00075</name>
</gene>
<keyword evidence="11" id="KW-0012">Acyltransferase</keyword>
<sequence>MRVALDAMGGDFAPDVTIAGAIEAVSEYDLEVVLVGDERKLTDALAGKRYPSGKISVFHASEVVEMDESPSIALRKKKDSSIRRAVELVRNGKADAAVSAGNSGVAMATSLFLLGKLPNVDRPAIATIMPSLTGFFVLMDAGANVDCKPENLLQFAHMGNAYYKAIFNAPSPRIALLSIGEEDTKGNELTKVAFKYLKNAEMNFTGNIEGKDIFLGDADVIICDGFIGNIVLKVSEGLAETIIKMLKREIAGITTGKLGYLMIKPAIRNFKKRTDYSEYGGAPLLGINGTCIISHGRSSAKAIKNAVKVSAEMAKKKVHEIIAHTLMDSAPQGS</sequence>
<dbReference type="SUPFAM" id="SSF53659">
    <property type="entry name" value="Isocitrate/Isopropylmalate dehydrogenase-like"/>
    <property type="match status" value="1"/>
</dbReference>
<protein>
    <recommendedName>
        <fullName evidence="8 10">Phosphate acyltransferase</fullName>
        <ecNumber evidence="8 10">2.3.1.274</ecNumber>
    </recommendedName>
    <alternativeName>
        <fullName evidence="10">Acyl-ACP phosphotransacylase</fullName>
    </alternativeName>
    <alternativeName>
        <fullName evidence="10">Acyl-[acyl-carrier-protein]--phosphate acyltransferase</fullName>
    </alternativeName>
    <alternativeName>
        <fullName evidence="10">Phosphate-acyl-ACP acyltransferase</fullName>
    </alternativeName>
</protein>
<comment type="pathway">
    <text evidence="10">Lipid metabolism; phospholipid metabolism.</text>
</comment>
<keyword evidence="5 10" id="KW-0443">Lipid metabolism</keyword>
<proteinExistence type="inferred from homology"/>
<evidence type="ECO:0000313" key="11">
    <source>
        <dbReference type="EMBL" id="MBZ0154594.1"/>
    </source>
</evidence>
<dbReference type="PANTHER" id="PTHR30100:SF1">
    <property type="entry name" value="PHOSPHATE ACYLTRANSFERASE"/>
    <property type="match status" value="1"/>
</dbReference>
<dbReference type="HAMAP" id="MF_00019">
    <property type="entry name" value="PlsX"/>
    <property type="match status" value="1"/>
</dbReference>
<evidence type="ECO:0000256" key="4">
    <source>
        <dbReference type="ARBA" id="ARBA00022679"/>
    </source>
</evidence>
<keyword evidence="4 10" id="KW-0808">Transferase</keyword>
<dbReference type="EC" id="2.3.1.274" evidence="8 10"/>
<evidence type="ECO:0000256" key="9">
    <source>
        <dbReference type="ARBA" id="ARBA00046608"/>
    </source>
</evidence>
<dbReference type="Pfam" id="PF02504">
    <property type="entry name" value="FA_synthesis"/>
    <property type="match status" value="1"/>
</dbReference>
<dbReference type="AlphaFoldDB" id="A0A953LYQ3"/>
<dbReference type="InterPro" id="IPR012281">
    <property type="entry name" value="Phospholipid_synth_PlsX-like"/>
</dbReference>
<evidence type="ECO:0000256" key="3">
    <source>
        <dbReference type="ARBA" id="ARBA00022516"/>
    </source>
</evidence>
<accession>A0A953LYQ3</accession>
<comment type="subcellular location">
    <subcellularLocation>
        <location evidence="10">Cytoplasm</location>
    </subcellularLocation>
    <text evidence="10">Associated with the membrane possibly through PlsY.</text>
</comment>
<evidence type="ECO:0000256" key="5">
    <source>
        <dbReference type="ARBA" id="ARBA00023098"/>
    </source>
</evidence>
<dbReference type="Gene3D" id="3.40.718.10">
    <property type="entry name" value="Isopropylmalate Dehydrogenase"/>
    <property type="match status" value="1"/>
</dbReference>
<name>A0A953LYQ3_9BACT</name>
<keyword evidence="7 10" id="KW-1208">Phospholipid metabolism</keyword>
<evidence type="ECO:0000256" key="8">
    <source>
        <dbReference type="ARBA" id="ARBA00024069"/>
    </source>
</evidence>
<comment type="catalytic activity">
    <reaction evidence="1 10">
        <text>a fatty acyl-[ACP] + phosphate = an acyl phosphate + holo-[ACP]</text>
        <dbReference type="Rhea" id="RHEA:42292"/>
        <dbReference type="Rhea" id="RHEA-COMP:9685"/>
        <dbReference type="Rhea" id="RHEA-COMP:14125"/>
        <dbReference type="ChEBI" id="CHEBI:43474"/>
        <dbReference type="ChEBI" id="CHEBI:59918"/>
        <dbReference type="ChEBI" id="CHEBI:64479"/>
        <dbReference type="ChEBI" id="CHEBI:138651"/>
        <dbReference type="EC" id="2.3.1.274"/>
    </reaction>
</comment>
<dbReference type="GO" id="GO:0043811">
    <property type="term" value="F:phosphate:acyl-[acyl carrier protein] acyltransferase activity"/>
    <property type="evidence" value="ECO:0007669"/>
    <property type="project" value="UniProtKB-UniRule"/>
</dbReference>
<dbReference type="NCBIfam" id="TIGR00182">
    <property type="entry name" value="plsX"/>
    <property type="match status" value="1"/>
</dbReference>
<dbReference type="Proteomes" id="UP000705867">
    <property type="component" value="Unassembled WGS sequence"/>
</dbReference>
<evidence type="ECO:0000256" key="10">
    <source>
        <dbReference type="HAMAP-Rule" id="MF_00019"/>
    </source>
</evidence>
<dbReference type="PANTHER" id="PTHR30100">
    <property type="entry name" value="FATTY ACID/PHOSPHOLIPID SYNTHESIS PROTEIN PLSX"/>
    <property type="match status" value="1"/>
</dbReference>
<keyword evidence="2 10" id="KW-0963">Cytoplasm</keyword>
<dbReference type="GO" id="GO:0005737">
    <property type="term" value="C:cytoplasm"/>
    <property type="evidence" value="ECO:0007669"/>
    <property type="project" value="UniProtKB-SubCell"/>
</dbReference>
<dbReference type="PIRSF" id="PIRSF002465">
    <property type="entry name" value="Phsphlp_syn_PlsX"/>
    <property type="match status" value="1"/>
</dbReference>
<keyword evidence="6 10" id="KW-0594">Phospholipid biosynthesis</keyword>